<protein>
    <submittedName>
        <fullName evidence="1">Uncharacterized protein</fullName>
    </submittedName>
</protein>
<sequence length="99" mass="10735">MTSVTTRKDIGLRYNLFRRKPTPDLCCAAPEDRPVPGFVEAGSWEYAGTMAPDELAAPGFDHAAASLGLRLKGFHLFQAVSPLKGNSGQGTRCERRSVL</sequence>
<comment type="caution">
    <text evidence="1">The sequence shown here is derived from an EMBL/GenBank/DDBJ whole genome shotgun (WGS) entry which is preliminary data.</text>
</comment>
<evidence type="ECO:0000313" key="1">
    <source>
        <dbReference type="EMBL" id="RDI56324.1"/>
    </source>
</evidence>
<dbReference type="OrthoDB" id="7997982at2"/>
<dbReference type="AlphaFoldDB" id="A0A370HGK3"/>
<proteinExistence type="predicted"/>
<evidence type="ECO:0000313" key="2">
    <source>
        <dbReference type="Proteomes" id="UP000254925"/>
    </source>
</evidence>
<accession>A0A370HGK3</accession>
<reference evidence="1 2" key="1">
    <citation type="submission" date="2018-07" db="EMBL/GenBank/DDBJ databases">
        <title>Genomic Encyclopedia of Type Strains, Phase IV (KMG-IV): sequencing the most valuable type-strain genomes for metagenomic binning, comparative biology and taxonomic classification.</title>
        <authorList>
            <person name="Goeker M."/>
        </authorList>
    </citation>
    <scope>NUCLEOTIDE SEQUENCE [LARGE SCALE GENOMIC DNA]</scope>
    <source>
        <strain evidence="1 2">DSM 14364</strain>
    </source>
</reference>
<dbReference type="RefSeq" id="WP_114771838.1">
    <property type="nucleotide sequence ID" value="NZ_QQBB01000009.1"/>
</dbReference>
<dbReference type="EMBL" id="QQBB01000009">
    <property type="protein sequence ID" value="RDI56324.1"/>
    <property type="molecule type" value="Genomic_DNA"/>
</dbReference>
<keyword evidence="2" id="KW-1185">Reference proteome</keyword>
<organism evidence="1 2">
    <name type="scientific">Microvirga subterranea</name>
    <dbReference type="NCBI Taxonomy" id="186651"/>
    <lineage>
        <taxon>Bacteria</taxon>
        <taxon>Pseudomonadati</taxon>
        <taxon>Pseudomonadota</taxon>
        <taxon>Alphaproteobacteria</taxon>
        <taxon>Hyphomicrobiales</taxon>
        <taxon>Methylobacteriaceae</taxon>
        <taxon>Microvirga</taxon>
    </lineage>
</organism>
<name>A0A370HGK3_9HYPH</name>
<dbReference type="Proteomes" id="UP000254925">
    <property type="component" value="Unassembled WGS sequence"/>
</dbReference>
<gene>
    <name evidence="1" type="ORF">DES45_1098</name>
</gene>